<accession>A0A9W9ZCM1</accession>
<keyword evidence="2" id="KW-1185">Reference proteome</keyword>
<evidence type="ECO:0008006" key="3">
    <source>
        <dbReference type="Google" id="ProtNLM"/>
    </source>
</evidence>
<name>A0A9W9ZCM1_9CNID</name>
<dbReference type="AlphaFoldDB" id="A0A9W9ZCM1"/>
<dbReference type="Proteomes" id="UP001163046">
    <property type="component" value="Unassembled WGS sequence"/>
</dbReference>
<organism evidence="1 2">
    <name type="scientific">Desmophyllum pertusum</name>
    <dbReference type="NCBI Taxonomy" id="174260"/>
    <lineage>
        <taxon>Eukaryota</taxon>
        <taxon>Metazoa</taxon>
        <taxon>Cnidaria</taxon>
        <taxon>Anthozoa</taxon>
        <taxon>Hexacorallia</taxon>
        <taxon>Scleractinia</taxon>
        <taxon>Caryophylliina</taxon>
        <taxon>Caryophylliidae</taxon>
        <taxon>Desmophyllum</taxon>
    </lineage>
</organism>
<dbReference type="EMBL" id="MU826359">
    <property type="protein sequence ID" value="KAJ7379278.1"/>
    <property type="molecule type" value="Genomic_DNA"/>
</dbReference>
<protein>
    <recommendedName>
        <fullName evidence="3">Tesmin/TSO1-like CXC domain-containing protein</fullName>
    </recommendedName>
</protein>
<reference evidence="1" key="1">
    <citation type="submission" date="2023-01" db="EMBL/GenBank/DDBJ databases">
        <title>Genome assembly of the deep-sea coral Lophelia pertusa.</title>
        <authorList>
            <person name="Herrera S."/>
            <person name="Cordes E."/>
        </authorList>
    </citation>
    <scope>NUCLEOTIDE SEQUENCE</scope>
    <source>
        <strain evidence="1">USNM1676648</strain>
        <tissue evidence="1">Polyp</tissue>
    </source>
</reference>
<gene>
    <name evidence="1" type="ORF">OS493_017791</name>
</gene>
<evidence type="ECO:0000313" key="2">
    <source>
        <dbReference type="Proteomes" id="UP001163046"/>
    </source>
</evidence>
<proteinExistence type="predicted"/>
<evidence type="ECO:0000313" key="1">
    <source>
        <dbReference type="EMBL" id="KAJ7379278.1"/>
    </source>
</evidence>
<sequence length="223" mass="24842">MYSIGALSPNDYVYKERIQSEVEKQPSQETSNEEKLPSISCSCGVSKGVESTLQNICNNVPGSYSSRCKCLKSRVPCGDSCRCKGCSNPYGNRQACAGVKSLPRKRRKFDFQHSVKLNSQAYLATKGEPLREGSLTKEEFFVVEELIKAVNDSENELTSTSLLECYNFVQSISCTLDHDPKPLLLRSKTHEQIKKALAAHNHDAAVMTALFKKQVELCYSKTL</sequence>
<comment type="caution">
    <text evidence="1">The sequence shown here is derived from an EMBL/GenBank/DDBJ whole genome shotgun (WGS) entry which is preliminary data.</text>
</comment>